<dbReference type="SMART" id="SM00737">
    <property type="entry name" value="ML"/>
    <property type="match status" value="1"/>
</dbReference>
<dbReference type="AlphaFoldDB" id="A0A9P7GQ22"/>
<evidence type="ECO:0000313" key="11">
    <source>
        <dbReference type="Proteomes" id="UP000717328"/>
    </source>
</evidence>
<comment type="subunit">
    <text evidence="3">Monomer.</text>
</comment>
<feature type="domain" description="MD-2-related lipid-recognition" evidence="9">
    <location>
        <begin position="43"/>
        <end position="145"/>
    </location>
</feature>
<dbReference type="OrthoDB" id="6409159at2759"/>
<proteinExistence type="inferred from homology"/>
<gene>
    <name evidence="10" type="primary">NPC2</name>
    <name evidence="10" type="ORF">H0H81_007510</name>
</gene>
<name>A0A9P7GQ22_9AGAR</name>
<comment type="caution">
    <text evidence="10">The sequence shown here is derived from an EMBL/GenBank/DDBJ whole genome shotgun (WGS) entry which is preliminary data.</text>
</comment>
<evidence type="ECO:0000256" key="4">
    <source>
        <dbReference type="ARBA" id="ARBA00016056"/>
    </source>
</evidence>
<evidence type="ECO:0000256" key="8">
    <source>
        <dbReference type="SAM" id="SignalP"/>
    </source>
</evidence>
<evidence type="ECO:0000313" key="10">
    <source>
        <dbReference type="EMBL" id="KAG5654096.1"/>
    </source>
</evidence>
<keyword evidence="5" id="KW-0813">Transport</keyword>
<dbReference type="GO" id="GO:0032366">
    <property type="term" value="P:intracellular sterol transport"/>
    <property type="evidence" value="ECO:0007669"/>
    <property type="project" value="InterPro"/>
</dbReference>
<accession>A0A9P7GQ22</accession>
<evidence type="ECO:0000256" key="6">
    <source>
        <dbReference type="ARBA" id="ARBA00022729"/>
    </source>
</evidence>
<evidence type="ECO:0000256" key="5">
    <source>
        <dbReference type="ARBA" id="ARBA00022448"/>
    </source>
</evidence>
<dbReference type="InterPro" id="IPR003172">
    <property type="entry name" value="ML_dom"/>
</dbReference>
<dbReference type="SUPFAM" id="SSF81296">
    <property type="entry name" value="E set domains"/>
    <property type="match status" value="1"/>
</dbReference>
<dbReference type="InterPro" id="IPR039670">
    <property type="entry name" value="NPC2-like"/>
</dbReference>
<evidence type="ECO:0000256" key="3">
    <source>
        <dbReference type="ARBA" id="ARBA00011245"/>
    </source>
</evidence>
<keyword evidence="7" id="KW-0445">Lipid transport</keyword>
<dbReference type="EMBL" id="JABCKI010000020">
    <property type="protein sequence ID" value="KAG5654096.1"/>
    <property type="molecule type" value="Genomic_DNA"/>
</dbReference>
<dbReference type="FunFam" id="2.70.220.10:FF:000002">
    <property type="entry name" value="Phosphatidylglycerol/phosphatidylinositol transfer protein"/>
    <property type="match status" value="1"/>
</dbReference>
<dbReference type="InterPro" id="IPR033917">
    <property type="entry name" value="ML_PG-PI_TP"/>
</dbReference>
<organism evidence="10 11">
    <name type="scientific">Sphagnurus paluster</name>
    <dbReference type="NCBI Taxonomy" id="117069"/>
    <lineage>
        <taxon>Eukaryota</taxon>
        <taxon>Fungi</taxon>
        <taxon>Dikarya</taxon>
        <taxon>Basidiomycota</taxon>
        <taxon>Agaricomycotina</taxon>
        <taxon>Agaricomycetes</taxon>
        <taxon>Agaricomycetidae</taxon>
        <taxon>Agaricales</taxon>
        <taxon>Tricholomatineae</taxon>
        <taxon>Lyophyllaceae</taxon>
        <taxon>Sphagnurus</taxon>
    </lineage>
</organism>
<dbReference type="PANTHER" id="PTHR11306">
    <property type="entry name" value="NIEMANN PICK TYPE C2 PROTEIN NPC2-RELATED"/>
    <property type="match status" value="1"/>
</dbReference>
<dbReference type="GO" id="GO:0032934">
    <property type="term" value="F:sterol binding"/>
    <property type="evidence" value="ECO:0007669"/>
    <property type="project" value="InterPro"/>
</dbReference>
<reference evidence="10" key="2">
    <citation type="submission" date="2021-10" db="EMBL/GenBank/DDBJ databases">
        <title>Phylogenomics reveals ancestral predisposition of the termite-cultivated fungus Termitomyces towards a domesticated lifestyle.</title>
        <authorList>
            <person name="Auxier B."/>
            <person name="Grum-Grzhimaylo A."/>
            <person name="Cardenas M.E."/>
            <person name="Lodge J.D."/>
            <person name="Laessoe T."/>
            <person name="Pedersen O."/>
            <person name="Smith M.E."/>
            <person name="Kuyper T.W."/>
            <person name="Franco-Molano E.A."/>
            <person name="Baroni T.J."/>
            <person name="Aanen D.K."/>
        </authorList>
    </citation>
    <scope>NUCLEOTIDE SEQUENCE</scope>
    <source>
        <strain evidence="10">D49</strain>
    </source>
</reference>
<dbReference type="Proteomes" id="UP000717328">
    <property type="component" value="Unassembled WGS sequence"/>
</dbReference>
<keyword evidence="6 8" id="KW-0732">Signal</keyword>
<dbReference type="Gene3D" id="2.70.220.10">
    <property type="entry name" value="Ganglioside GM2 activator"/>
    <property type="match status" value="1"/>
</dbReference>
<comment type="function">
    <text evidence="1">Catalyzes the intermembrane transfer of phosphatidylglycerol and phosphatidylinositol.</text>
</comment>
<evidence type="ECO:0000256" key="1">
    <source>
        <dbReference type="ARBA" id="ARBA00002053"/>
    </source>
</evidence>
<evidence type="ECO:0000256" key="7">
    <source>
        <dbReference type="ARBA" id="ARBA00023055"/>
    </source>
</evidence>
<sequence length="145" mass="15619">MVHFNLFALLALSSAAISIANPVAQQVAMQSGDAPHTTDKWSYINCGLDTDSIQIKSIEVSPDPPQPGKDLTVKVTGTAIQTIEEGAYADVTVKLGLIKLINKRFDVCEEARNANASVQCPVEKGEYVVEHTVALPREIPRGPSF</sequence>
<feature type="signal peptide" evidence="8">
    <location>
        <begin position="1"/>
        <end position="20"/>
    </location>
</feature>
<dbReference type="PANTHER" id="PTHR11306:SF0">
    <property type="entry name" value="PHOSPHATIDYLGLYCEROL_PHOSPHATIDYLINOSITOL TRANSFER PROTEIN"/>
    <property type="match status" value="1"/>
</dbReference>
<keyword evidence="11" id="KW-1185">Reference proteome</keyword>
<comment type="similarity">
    <text evidence="2">Belongs to the NPC2 family.</text>
</comment>
<evidence type="ECO:0000259" key="9">
    <source>
        <dbReference type="SMART" id="SM00737"/>
    </source>
</evidence>
<dbReference type="InterPro" id="IPR036846">
    <property type="entry name" value="GM2-AP_sf"/>
</dbReference>
<dbReference type="InterPro" id="IPR014756">
    <property type="entry name" value="Ig_E-set"/>
</dbReference>
<feature type="chain" id="PRO_5040313614" description="Phosphatidylglycerol/phosphatidylinositol transfer protein" evidence="8">
    <location>
        <begin position="21"/>
        <end position="145"/>
    </location>
</feature>
<protein>
    <recommendedName>
        <fullName evidence="4">Phosphatidylglycerol/phosphatidylinositol transfer protein</fullName>
    </recommendedName>
</protein>
<dbReference type="Pfam" id="PF02221">
    <property type="entry name" value="E1_DerP2_DerF2"/>
    <property type="match status" value="1"/>
</dbReference>
<evidence type="ECO:0000256" key="2">
    <source>
        <dbReference type="ARBA" id="ARBA00006370"/>
    </source>
</evidence>
<reference evidence="10" key="1">
    <citation type="submission" date="2021-02" db="EMBL/GenBank/DDBJ databases">
        <authorList>
            <person name="Nieuwenhuis M."/>
            <person name="Van De Peppel L.J.J."/>
        </authorList>
    </citation>
    <scope>NUCLEOTIDE SEQUENCE</scope>
    <source>
        <strain evidence="10">D49</strain>
    </source>
</reference>
<dbReference type="CDD" id="cd00917">
    <property type="entry name" value="PG-PI_TP"/>
    <property type="match status" value="1"/>
</dbReference>